<proteinExistence type="predicted"/>
<dbReference type="AlphaFoldDB" id="F0WXL1"/>
<organism evidence="2">
    <name type="scientific">Albugo laibachii Nc14</name>
    <dbReference type="NCBI Taxonomy" id="890382"/>
    <lineage>
        <taxon>Eukaryota</taxon>
        <taxon>Sar</taxon>
        <taxon>Stramenopiles</taxon>
        <taxon>Oomycota</taxon>
        <taxon>Peronosporomycetes</taxon>
        <taxon>Albuginales</taxon>
        <taxon>Albuginaceae</taxon>
        <taxon>Albugo</taxon>
    </lineage>
</organism>
<dbReference type="InterPro" id="IPR004875">
    <property type="entry name" value="DDE_SF_endonuclease_dom"/>
</dbReference>
<dbReference type="GO" id="GO:0003676">
    <property type="term" value="F:nucleic acid binding"/>
    <property type="evidence" value="ECO:0007669"/>
    <property type="project" value="InterPro"/>
</dbReference>
<dbReference type="EMBL" id="FR824403">
    <property type="protein sequence ID" value="CCA26205.1"/>
    <property type="molecule type" value="Genomic_DNA"/>
</dbReference>
<evidence type="ECO:0000313" key="2">
    <source>
        <dbReference type="EMBL" id="CCA26205.1"/>
    </source>
</evidence>
<reference evidence="2" key="2">
    <citation type="submission" date="2011-02" db="EMBL/GenBank/DDBJ databases">
        <authorList>
            <person name="MacLean D."/>
        </authorList>
    </citation>
    <scope>NUCLEOTIDE SEQUENCE</scope>
</reference>
<dbReference type="HOGENOM" id="CLU_1838872_0_0_1"/>
<sequence>MPFRDQSDMSIHTNAKGWWNGGLSVEFLTFHFGGRAATNDRILLLWDDFSGHWTAKVRECAKFLNVVLVKLPPHSTAVSQAADVAWNFTFKSNLRRLLAGLLAIPSSAVPQRDWIVPISAAQASNDNAVFWSHGRSRVRK</sequence>
<gene>
    <name evidence="2" type="primary">AlNc14C358G10962</name>
    <name evidence="2" type="ORF">ALNC14_123490</name>
</gene>
<accession>F0WXL1</accession>
<protein>
    <submittedName>
        <fullName evidence="2">AlNc14C358G10962 protein</fullName>
    </submittedName>
</protein>
<feature type="domain" description="DDE-1" evidence="1">
    <location>
        <begin position="5"/>
        <end position="97"/>
    </location>
</feature>
<name>F0WXL1_9STRA</name>
<reference evidence="2" key="1">
    <citation type="journal article" date="2011" name="PLoS Biol.">
        <title>Gene gain and loss during evolution of obligate parasitism in the white rust pathogen of Arabidopsis thaliana.</title>
        <authorList>
            <person name="Kemen E."/>
            <person name="Gardiner A."/>
            <person name="Schultz-Larsen T."/>
            <person name="Kemen A.C."/>
            <person name="Balmuth A.L."/>
            <person name="Robert-Seilaniantz A."/>
            <person name="Bailey K."/>
            <person name="Holub E."/>
            <person name="Studholme D.J."/>
            <person name="Maclean D."/>
            <person name="Jones J.D."/>
        </authorList>
    </citation>
    <scope>NUCLEOTIDE SEQUENCE</scope>
</reference>
<evidence type="ECO:0000259" key="1">
    <source>
        <dbReference type="Pfam" id="PF03184"/>
    </source>
</evidence>
<dbReference type="Pfam" id="PF03184">
    <property type="entry name" value="DDE_1"/>
    <property type="match status" value="1"/>
</dbReference>